<feature type="domain" description="Urease accessory protein UreH-like transmembrane" evidence="2">
    <location>
        <begin position="8"/>
        <end position="219"/>
    </location>
</feature>
<evidence type="ECO:0000313" key="3">
    <source>
        <dbReference type="EMBL" id="MDR6536756.1"/>
    </source>
</evidence>
<dbReference type="InterPro" id="IPR039447">
    <property type="entry name" value="UreH-like_TM_dom"/>
</dbReference>
<evidence type="ECO:0000313" key="4">
    <source>
        <dbReference type="Proteomes" id="UP001184230"/>
    </source>
</evidence>
<dbReference type="RefSeq" id="WP_309902029.1">
    <property type="nucleotide sequence ID" value="NZ_JAVDRF010000004.1"/>
</dbReference>
<reference evidence="3 4" key="1">
    <citation type="submission" date="2023-07" db="EMBL/GenBank/DDBJ databases">
        <title>Sorghum-associated microbial communities from plants grown in Nebraska, USA.</title>
        <authorList>
            <person name="Schachtman D."/>
        </authorList>
    </citation>
    <scope>NUCLEOTIDE SEQUENCE [LARGE SCALE GENOMIC DNA]</scope>
    <source>
        <strain evidence="3 4">DS1781</strain>
    </source>
</reference>
<dbReference type="Proteomes" id="UP001184230">
    <property type="component" value="Unassembled WGS sequence"/>
</dbReference>
<evidence type="ECO:0000259" key="2">
    <source>
        <dbReference type="Pfam" id="PF13386"/>
    </source>
</evidence>
<name>A0ABU1NFE4_9BURK</name>
<gene>
    <name evidence="3" type="ORF">J2739_002529</name>
</gene>
<dbReference type="Pfam" id="PF13386">
    <property type="entry name" value="DsbD_2"/>
    <property type="match status" value="1"/>
</dbReference>
<sequence>MQSALAGTALLMGLAGGPHCVAMCGAACAGVIRIVRAPEGGGVATLPSAIRDGSASWAFHAGRVAGYAAAGAVAAAAVGSLAFASEQVTALRPLWVLLHVFVLTWALSLAALGRQPLWAGRVGRALATRLRPATGSLPGLFGVGALWVAMPCGLLYSALMLAGLANGPVHGALVMALFAVGSGLSLVLAPWLWQRLGRGGSIVRQEWGTRIAGGVLAAVALQALWGDLSRQIQVWCG</sequence>
<protein>
    <submittedName>
        <fullName evidence="3">Sulfite exporter TauE/SafE</fullName>
    </submittedName>
</protein>
<accession>A0ABU1NFE4</accession>
<keyword evidence="1" id="KW-0812">Transmembrane</keyword>
<feature type="transmembrane region" description="Helical" evidence="1">
    <location>
        <begin position="171"/>
        <end position="192"/>
    </location>
</feature>
<keyword evidence="1" id="KW-1133">Transmembrane helix</keyword>
<comment type="caution">
    <text evidence="3">The sequence shown here is derived from an EMBL/GenBank/DDBJ whole genome shotgun (WGS) entry which is preliminary data.</text>
</comment>
<proteinExistence type="predicted"/>
<dbReference type="EMBL" id="JAVDRF010000004">
    <property type="protein sequence ID" value="MDR6536756.1"/>
    <property type="molecule type" value="Genomic_DNA"/>
</dbReference>
<feature type="transmembrane region" description="Helical" evidence="1">
    <location>
        <begin position="64"/>
        <end position="84"/>
    </location>
</feature>
<organism evidence="3 4">
    <name type="scientific">Variovorax soli</name>
    <dbReference type="NCBI Taxonomy" id="376815"/>
    <lineage>
        <taxon>Bacteria</taxon>
        <taxon>Pseudomonadati</taxon>
        <taxon>Pseudomonadota</taxon>
        <taxon>Betaproteobacteria</taxon>
        <taxon>Burkholderiales</taxon>
        <taxon>Comamonadaceae</taxon>
        <taxon>Variovorax</taxon>
    </lineage>
</organism>
<keyword evidence="1" id="KW-0472">Membrane</keyword>
<dbReference type="PANTHER" id="PTHR42208:SF1">
    <property type="entry name" value="HEAVY METAL TRANSPORTER"/>
    <property type="match status" value="1"/>
</dbReference>
<dbReference type="PANTHER" id="PTHR42208">
    <property type="entry name" value="HEAVY METAL TRANSPORTER-RELATED"/>
    <property type="match status" value="1"/>
</dbReference>
<feature type="transmembrane region" description="Helical" evidence="1">
    <location>
        <begin position="96"/>
        <end position="117"/>
    </location>
</feature>
<feature type="transmembrane region" description="Helical" evidence="1">
    <location>
        <begin position="137"/>
        <end position="159"/>
    </location>
</feature>
<keyword evidence="4" id="KW-1185">Reference proteome</keyword>
<evidence type="ECO:0000256" key="1">
    <source>
        <dbReference type="SAM" id="Phobius"/>
    </source>
</evidence>
<feature type="transmembrane region" description="Helical" evidence="1">
    <location>
        <begin position="207"/>
        <end position="225"/>
    </location>
</feature>